<evidence type="ECO:0000256" key="6">
    <source>
        <dbReference type="ARBA" id="ARBA00022857"/>
    </source>
</evidence>
<keyword evidence="2 10" id="KW-0328">Glycosyltransferase</keyword>
<dbReference type="GO" id="GO:0005615">
    <property type="term" value="C:extracellular space"/>
    <property type="evidence" value="ECO:0007669"/>
    <property type="project" value="UniProtKB-ARBA"/>
</dbReference>
<dbReference type="GO" id="GO:0046677">
    <property type="term" value="P:response to antibiotic"/>
    <property type="evidence" value="ECO:0007669"/>
    <property type="project" value="UniProtKB-ARBA"/>
</dbReference>
<dbReference type="PROSITE" id="PS01291">
    <property type="entry name" value="ART"/>
    <property type="match status" value="1"/>
</dbReference>
<keyword evidence="5 10" id="KW-0732">Signal</keyword>
<evidence type="ECO:0000256" key="10">
    <source>
        <dbReference type="RuleBase" id="RU361228"/>
    </source>
</evidence>
<comment type="similarity">
    <text evidence="1 10">Belongs to the Arg-specific ADP-ribosyltransferase family.</text>
</comment>
<comment type="catalytic activity">
    <reaction evidence="9 10">
        <text>L-arginyl-[protein] + NAD(+) = N(omega)-(ADP-D-ribosyl)-L-arginyl-[protein] + nicotinamide + H(+)</text>
        <dbReference type="Rhea" id="RHEA:19149"/>
        <dbReference type="Rhea" id="RHEA-COMP:10532"/>
        <dbReference type="Rhea" id="RHEA-COMP:15087"/>
        <dbReference type="ChEBI" id="CHEBI:15378"/>
        <dbReference type="ChEBI" id="CHEBI:17154"/>
        <dbReference type="ChEBI" id="CHEBI:29965"/>
        <dbReference type="ChEBI" id="CHEBI:57540"/>
        <dbReference type="ChEBI" id="CHEBI:142554"/>
        <dbReference type="EC" id="2.4.2.31"/>
    </reaction>
</comment>
<gene>
    <name evidence="11" type="ORF">HGM15179_017361</name>
</gene>
<comment type="caution">
    <text evidence="11">The sequence shown here is derived from an EMBL/GenBank/DDBJ whole genome shotgun (WGS) entry which is preliminary data.</text>
</comment>
<proteinExistence type="inferred from homology"/>
<sequence length="378" mass="42766">MTPLAHTLALLAMTMATAAIEEFPLDMAQDSFDDQYRGCGPAMTAALPALNRSDFQKNPDFAQVWARATAVWQDHGSPLSPLSSPDQAIALMAYTMLDIYKDFNNAVQVAGRSPQEYRDNFHYKTLHFLLTQALATLRDTQGPQCHNVFRGARRYRLKAQLGDTVQFGRFTSTSLKKEIALCFGTNMAFQVHTCHGMNIQNFSRHPWEEEVLIPPFETFKVTNVSNDREMPWIHLHSTGISSKYNCEWLKGDTNDWYLRETEEVAKLREGGQLVAHLLSRSLSQRVRYRENWADKSVPHCFWWPLPAMAPLPHTLALLAMTVATAAIKEMPLDVARDSFDDQYQGCGPEMTAALPAFNHSKFQKNALLARVWPKATAK</sequence>
<dbReference type="PANTHER" id="PTHR10339">
    <property type="entry name" value="ADP-RIBOSYLTRANSFERASE"/>
    <property type="match status" value="1"/>
</dbReference>
<evidence type="ECO:0000256" key="9">
    <source>
        <dbReference type="ARBA" id="ARBA00047597"/>
    </source>
</evidence>
<dbReference type="SUPFAM" id="SSF56399">
    <property type="entry name" value="ADP-ribosylation"/>
    <property type="match status" value="2"/>
</dbReference>
<dbReference type="GO" id="GO:0016779">
    <property type="term" value="F:nucleotidyltransferase activity"/>
    <property type="evidence" value="ECO:0007669"/>
    <property type="project" value="UniProtKB-KW"/>
</dbReference>
<evidence type="ECO:0000256" key="8">
    <source>
        <dbReference type="ARBA" id="ARBA00023157"/>
    </source>
</evidence>
<dbReference type="EMBL" id="SWJQ01001002">
    <property type="protein sequence ID" value="TRZ09751.1"/>
    <property type="molecule type" value="Genomic_DNA"/>
</dbReference>
<keyword evidence="3 10" id="KW-0808">Transferase</keyword>
<dbReference type="InterPro" id="IPR050999">
    <property type="entry name" value="ADP-ribosyltransferase_ARG"/>
</dbReference>
<dbReference type="PRINTS" id="PR00970">
    <property type="entry name" value="RIBTRNSFRASE"/>
</dbReference>
<dbReference type="GO" id="GO:0106274">
    <property type="term" value="F:NAD+-protein-arginine ADP-ribosyltransferase activity"/>
    <property type="evidence" value="ECO:0007669"/>
    <property type="project" value="UniProtKB-EC"/>
</dbReference>
<name>A0A8K1LDF0_9PASS</name>
<dbReference type="Gene3D" id="3.90.176.10">
    <property type="entry name" value="Toxin ADP-ribosyltransferase, Chain A, domain 1"/>
    <property type="match status" value="2"/>
</dbReference>
<dbReference type="AlphaFoldDB" id="A0A8K1LDF0"/>
<dbReference type="Proteomes" id="UP000796761">
    <property type="component" value="Unassembled WGS sequence"/>
</dbReference>
<dbReference type="InterPro" id="IPR000768">
    <property type="entry name" value="ART"/>
</dbReference>
<reference evidence="11" key="1">
    <citation type="submission" date="2019-04" db="EMBL/GenBank/DDBJ databases">
        <title>Genome assembly of Zosterops borbonicus 15179.</title>
        <authorList>
            <person name="Leroy T."/>
            <person name="Anselmetti Y."/>
            <person name="Tilak M.-K."/>
            <person name="Nabholz B."/>
        </authorList>
    </citation>
    <scope>NUCLEOTIDE SEQUENCE</scope>
    <source>
        <strain evidence="11">HGM_15179</strain>
        <tissue evidence="11">Muscle</tissue>
    </source>
</reference>
<dbReference type="GO" id="GO:0003950">
    <property type="term" value="F:NAD+ poly-ADP-ribosyltransferase activity"/>
    <property type="evidence" value="ECO:0007669"/>
    <property type="project" value="TreeGrafter"/>
</dbReference>
<evidence type="ECO:0000313" key="12">
    <source>
        <dbReference type="Proteomes" id="UP000796761"/>
    </source>
</evidence>
<keyword evidence="8" id="KW-1015">Disulfide bond</keyword>
<evidence type="ECO:0000313" key="11">
    <source>
        <dbReference type="EMBL" id="TRZ09751.1"/>
    </source>
</evidence>
<evidence type="ECO:0000256" key="1">
    <source>
        <dbReference type="ARBA" id="ARBA00009558"/>
    </source>
</evidence>
<feature type="signal peptide" evidence="10">
    <location>
        <begin position="1"/>
        <end position="19"/>
    </location>
</feature>
<protein>
    <recommendedName>
        <fullName evidence="10">NAD(P)(+)--arginine ADP-ribosyltransferase</fullName>
        <ecNumber evidence="10">2.4.2.31</ecNumber>
    </recommendedName>
    <alternativeName>
        <fullName evidence="10">Mono(ADP-ribosyl)transferase</fullName>
    </alternativeName>
</protein>
<evidence type="ECO:0000256" key="7">
    <source>
        <dbReference type="ARBA" id="ARBA00023027"/>
    </source>
</evidence>
<dbReference type="Pfam" id="PF01129">
    <property type="entry name" value="ART"/>
    <property type="match status" value="2"/>
</dbReference>
<keyword evidence="7 10" id="KW-0520">NAD</keyword>
<dbReference type="PANTHER" id="PTHR10339:SF19">
    <property type="entry name" value="GPI-LINKED NAD(P)(+)--ARGININE ADP-RIBOSYLTRANSFERASE 1"/>
    <property type="match status" value="1"/>
</dbReference>
<dbReference type="OrthoDB" id="423533at2759"/>
<keyword evidence="6 10" id="KW-0521">NADP</keyword>
<evidence type="ECO:0000256" key="3">
    <source>
        <dbReference type="ARBA" id="ARBA00022679"/>
    </source>
</evidence>
<keyword evidence="12" id="KW-1185">Reference proteome</keyword>
<dbReference type="PROSITE" id="PS51996">
    <property type="entry name" value="TR_MART"/>
    <property type="match status" value="1"/>
</dbReference>
<dbReference type="FunFam" id="3.90.176.10:FF:000001">
    <property type="entry name" value="NAD(P)(+)--arginine ADP-ribosyltransferase"/>
    <property type="match status" value="1"/>
</dbReference>
<evidence type="ECO:0000256" key="4">
    <source>
        <dbReference type="ARBA" id="ARBA00022695"/>
    </source>
</evidence>
<keyword evidence="4" id="KW-0548">Nucleotidyltransferase</keyword>
<evidence type="ECO:0000256" key="2">
    <source>
        <dbReference type="ARBA" id="ARBA00022676"/>
    </source>
</evidence>
<accession>A0A8K1LDF0</accession>
<dbReference type="GO" id="GO:0044194">
    <property type="term" value="C:cytolytic granule"/>
    <property type="evidence" value="ECO:0007669"/>
    <property type="project" value="UniProtKB-ARBA"/>
</dbReference>
<organism evidence="11 12">
    <name type="scientific">Zosterops borbonicus</name>
    <dbReference type="NCBI Taxonomy" id="364589"/>
    <lineage>
        <taxon>Eukaryota</taxon>
        <taxon>Metazoa</taxon>
        <taxon>Chordata</taxon>
        <taxon>Craniata</taxon>
        <taxon>Vertebrata</taxon>
        <taxon>Euteleostomi</taxon>
        <taxon>Archelosauria</taxon>
        <taxon>Archosauria</taxon>
        <taxon>Dinosauria</taxon>
        <taxon>Saurischia</taxon>
        <taxon>Theropoda</taxon>
        <taxon>Coelurosauria</taxon>
        <taxon>Aves</taxon>
        <taxon>Neognathae</taxon>
        <taxon>Neoaves</taxon>
        <taxon>Telluraves</taxon>
        <taxon>Australaves</taxon>
        <taxon>Passeriformes</taxon>
        <taxon>Sylvioidea</taxon>
        <taxon>Zosteropidae</taxon>
        <taxon>Zosterops</taxon>
    </lineage>
</organism>
<evidence type="ECO:0000256" key="5">
    <source>
        <dbReference type="ARBA" id="ARBA00022729"/>
    </source>
</evidence>
<feature type="chain" id="PRO_5035487375" description="NAD(P)(+)--arginine ADP-ribosyltransferase" evidence="10">
    <location>
        <begin position="20"/>
        <end position="378"/>
    </location>
</feature>
<dbReference type="EC" id="2.4.2.31" evidence="10"/>